<organism evidence="2 3">
    <name type="scientific">Trifolium pratense</name>
    <name type="common">Red clover</name>
    <dbReference type="NCBI Taxonomy" id="57577"/>
    <lineage>
        <taxon>Eukaryota</taxon>
        <taxon>Viridiplantae</taxon>
        <taxon>Streptophyta</taxon>
        <taxon>Embryophyta</taxon>
        <taxon>Tracheophyta</taxon>
        <taxon>Spermatophyta</taxon>
        <taxon>Magnoliopsida</taxon>
        <taxon>eudicotyledons</taxon>
        <taxon>Gunneridae</taxon>
        <taxon>Pentapetalae</taxon>
        <taxon>rosids</taxon>
        <taxon>fabids</taxon>
        <taxon>Fabales</taxon>
        <taxon>Fabaceae</taxon>
        <taxon>Papilionoideae</taxon>
        <taxon>50 kb inversion clade</taxon>
        <taxon>NPAAA clade</taxon>
        <taxon>Hologalegina</taxon>
        <taxon>IRL clade</taxon>
        <taxon>Trifolieae</taxon>
        <taxon>Trifolium</taxon>
    </lineage>
</organism>
<feature type="domain" description="F-box associated beta-propeller type 1" evidence="1">
    <location>
        <begin position="465"/>
        <end position="657"/>
    </location>
</feature>
<reference evidence="2 3" key="2">
    <citation type="journal article" date="2017" name="Front. Plant Sci.">
        <title>Gene Classification and Mining of Molecular Markers Useful in Red Clover (Trifolium pratense) Breeding.</title>
        <authorList>
            <person name="Istvanek J."/>
            <person name="Dluhosova J."/>
            <person name="Dluhos P."/>
            <person name="Patkova L."/>
            <person name="Nedelnik J."/>
            <person name="Repkova J."/>
        </authorList>
    </citation>
    <scope>NUCLEOTIDE SEQUENCE [LARGE SCALE GENOMIC DNA]</scope>
    <source>
        <strain evidence="3">cv. Tatra</strain>
        <tissue evidence="2">Young leaves</tissue>
    </source>
</reference>
<dbReference type="Pfam" id="PF07734">
    <property type="entry name" value="FBA_1"/>
    <property type="match status" value="2"/>
</dbReference>
<dbReference type="InterPro" id="IPR050796">
    <property type="entry name" value="SCF_F-box_component"/>
</dbReference>
<dbReference type="Proteomes" id="UP000236291">
    <property type="component" value="Unassembled WGS sequence"/>
</dbReference>
<dbReference type="InterPro" id="IPR017451">
    <property type="entry name" value="F-box-assoc_interact_dom"/>
</dbReference>
<dbReference type="NCBIfam" id="TIGR01640">
    <property type="entry name" value="F_box_assoc_1"/>
    <property type="match status" value="2"/>
</dbReference>
<evidence type="ECO:0000313" key="2">
    <source>
        <dbReference type="EMBL" id="PNY11942.1"/>
    </source>
</evidence>
<dbReference type="PANTHER" id="PTHR31672">
    <property type="entry name" value="BNACNNG10540D PROTEIN"/>
    <property type="match status" value="1"/>
</dbReference>
<evidence type="ECO:0000313" key="3">
    <source>
        <dbReference type="Proteomes" id="UP000236291"/>
    </source>
</evidence>
<dbReference type="PANTHER" id="PTHR31672:SF13">
    <property type="entry name" value="F-BOX PROTEIN CPR30-LIKE"/>
    <property type="match status" value="1"/>
</dbReference>
<dbReference type="InterPro" id="IPR006527">
    <property type="entry name" value="F-box-assoc_dom_typ1"/>
</dbReference>
<evidence type="ECO:0000259" key="1">
    <source>
        <dbReference type="Pfam" id="PF07734"/>
    </source>
</evidence>
<protein>
    <submittedName>
        <fullName evidence="2">F-box protein</fullName>
    </submittedName>
</protein>
<proteinExistence type="predicted"/>
<sequence>MFRINLFSSNTHRCSYYDGASLLLMVCDYGQDKYNLYSLSGERFENKVKLNCSNPFQNRVCTRSFGFGSVNGTLCLYDDGYSGETVLWNPATKAIKRLPYDSEAIKAIESDEEIANDFASLDFDMHLHGFGYDDLTNDYKVIRYVTITGEHAGYGCISIDDLGYVALLPFWEIYSLRSNSWKRLDVDMPPTSLYPEGTQVYMDGVCHWLSEEDCVAGSCLVSFYLSNEVFITTPIPGDEDDDDFVFKASWINLVVVNGSIALISYHKDMTFHISILGEFGAEESWTKLLIVGPMPCVKHPIGTGTKGEIFFVRDDEELVWFDLRKTFPQMTVELGYKGRWTTSGETRPPGGEMAEHGHDRSGITLLWPAMVAWTLCFSSSLLISETGLLLISESATRPCNPTNRMHLETTSRLVRVVLIRLVSMENKLVAATNSKSIPPSPIDLVESFIADAAMDIVSFDVMYFLHGFGYDDRIDDYKVISYVCILGELPDHGIVSLDLLEDYPLHPLWVIYSIRNNSWRKLDVDMPYSLDCFEGTQVYLDGVCHWFCDEETSAGSLVSFYLSNEVFVITPIPCYRDYLVFDERRAHLVVLNEYIALISYHQDMNFHISILGEIGIEKSWTKLLIITPLFPVERPIGIGTKGEIFYIRKNEELVWLDLSIPMIEEVGYKEKDCRIIIYKESKLPIGGISN</sequence>
<reference evidence="2 3" key="1">
    <citation type="journal article" date="2014" name="Am. J. Bot.">
        <title>Genome assembly and annotation for red clover (Trifolium pratense; Fabaceae).</title>
        <authorList>
            <person name="Istvanek J."/>
            <person name="Jaros M."/>
            <person name="Krenek A."/>
            <person name="Repkova J."/>
        </authorList>
    </citation>
    <scope>NUCLEOTIDE SEQUENCE [LARGE SCALE GENOMIC DNA]</scope>
    <source>
        <strain evidence="3">cv. Tatra</strain>
        <tissue evidence="2">Young leaves</tissue>
    </source>
</reference>
<comment type="caution">
    <text evidence="2">The sequence shown here is derived from an EMBL/GenBank/DDBJ whole genome shotgun (WGS) entry which is preliminary data.</text>
</comment>
<dbReference type="EMBL" id="ASHM01004914">
    <property type="protein sequence ID" value="PNY11942.1"/>
    <property type="molecule type" value="Genomic_DNA"/>
</dbReference>
<dbReference type="ExpressionAtlas" id="A0A2K3P9I3">
    <property type="expression patterns" value="baseline"/>
</dbReference>
<dbReference type="AlphaFoldDB" id="A0A2K3P9I3"/>
<accession>A0A2K3P9I3</accession>
<feature type="domain" description="F-box associated beta-propeller type 1" evidence="1">
    <location>
        <begin position="70"/>
        <end position="325"/>
    </location>
</feature>
<gene>
    <name evidence="2" type="ORF">L195_g008562</name>
</gene>
<name>A0A2K3P9I3_TRIPR</name>